<name>A0AAN0MI33_9RHOB</name>
<dbReference type="PROSITE" id="PS51819">
    <property type="entry name" value="VOC"/>
    <property type="match status" value="1"/>
</dbReference>
<dbReference type="PANTHER" id="PTHR39175">
    <property type="entry name" value="FAMILY PROTEIN, PUTATIVE (AFU_ORTHOLOGUE AFUA_3G15060)-RELATED"/>
    <property type="match status" value="1"/>
</dbReference>
<keyword evidence="3" id="KW-1185">Reference proteome</keyword>
<dbReference type="Proteomes" id="UP001470809">
    <property type="component" value="Chromosome"/>
</dbReference>
<gene>
    <name evidence="2" type="ORF">AABB31_09265</name>
</gene>
<dbReference type="Gene3D" id="3.10.180.10">
    <property type="entry name" value="2,3-Dihydroxybiphenyl 1,2-Dioxygenase, domain 1"/>
    <property type="match status" value="1"/>
</dbReference>
<dbReference type="SUPFAM" id="SSF54593">
    <property type="entry name" value="Glyoxalase/Bleomycin resistance protein/Dihydroxybiphenyl dioxygenase"/>
    <property type="match status" value="1"/>
</dbReference>
<dbReference type="InterPro" id="IPR029068">
    <property type="entry name" value="Glyas_Bleomycin-R_OHBP_Dase"/>
</dbReference>
<dbReference type="KEGG" id="yrh:AABB31_09265"/>
<dbReference type="EMBL" id="CP151767">
    <property type="protein sequence ID" value="WZU69026.1"/>
    <property type="molecule type" value="Genomic_DNA"/>
</dbReference>
<reference evidence="3" key="1">
    <citation type="submission" date="2024-04" db="EMBL/GenBank/DDBJ databases">
        <title>Phylogenomic analyses of a clade within the roseobacter group suggest taxonomic reassignments of species of the genera Aestuariivita, Citreicella, Loktanella, Nautella, Pelagibaca, Ruegeria, Thalassobius, Thiobacimonas and Tropicibacter, and the proposal o.</title>
        <authorList>
            <person name="Jeon C.O."/>
        </authorList>
    </citation>
    <scope>NUCLEOTIDE SEQUENCE [LARGE SCALE GENOMIC DNA]</scope>
    <source>
        <strain evidence="3">SS1-5</strain>
    </source>
</reference>
<evidence type="ECO:0000313" key="3">
    <source>
        <dbReference type="Proteomes" id="UP001470809"/>
    </source>
</evidence>
<dbReference type="RefSeq" id="WP_342078319.1">
    <property type="nucleotide sequence ID" value="NZ_CP151767.2"/>
</dbReference>
<sequence>MLGDLDHIQLAFPAGAESRMRAYYCDLLGMVEIAKPAALQGRGGFWTRVGALEIHFGKDPDFHRATKAHPAFRVADIDRLARLLTDAGFPVLWDTALPDVIRFFSTDPVGNRIEFISAETSRGGFLRHPA</sequence>
<reference evidence="2 3" key="2">
    <citation type="submission" date="2024-08" db="EMBL/GenBank/DDBJ databases">
        <title>Phylogenomic analyses of a clade within the roseobacter group suggest taxonomic reassignments of species of the genera Aestuariivita, Citreicella, Loktanella, Nautella, Pelagibaca, Ruegeria, Thalassobius, Thiobacimonas and Tropicibacter, and the proposal o.</title>
        <authorList>
            <person name="Jeon C.O."/>
        </authorList>
    </citation>
    <scope>NUCLEOTIDE SEQUENCE [LARGE SCALE GENOMIC DNA]</scope>
    <source>
        <strain evidence="2 3">SS1-5</strain>
    </source>
</reference>
<evidence type="ECO:0000259" key="1">
    <source>
        <dbReference type="PROSITE" id="PS51819"/>
    </source>
</evidence>
<dbReference type="InterPro" id="IPR037523">
    <property type="entry name" value="VOC_core"/>
</dbReference>
<protein>
    <submittedName>
        <fullName evidence="2">Glyoxalase</fullName>
    </submittedName>
</protein>
<proteinExistence type="predicted"/>
<feature type="domain" description="VOC" evidence="1">
    <location>
        <begin position="4"/>
        <end position="118"/>
    </location>
</feature>
<dbReference type="AlphaFoldDB" id="A0AAN0MI33"/>
<accession>A0AAN0MI33</accession>
<organism evidence="2 3">
    <name type="scientific">Yoonia rhodophyticola</name>
    <dbReference type="NCBI Taxonomy" id="3137370"/>
    <lineage>
        <taxon>Bacteria</taxon>
        <taxon>Pseudomonadati</taxon>
        <taxon>Pseudomonadota</taxon>
        <taxon>Alphaproteobacteria</taxon>
        <taxon>Rhodobacterales</taxon>
        <taxon>Paracoccaceae</taxon>
        <taxon>Yoonia</taxon>
    </lineage>
</organism>
<evidence type="ECO:0000313" key="2">
    <source>
        <dbReference type="EMBL" id="WZU69026.1"/>
    </source>
</evidence>
<dbReference type="PANTHER" id="PTHR39175:SF1">
    <property type="entry name" value="FAMILY PROTEIN, PUTATIVE (AFU_ORTHOLOGUE AFUA_3G15060)-RELATED"/>
    <property type="match status" value="1"/>
</dbReference>